<dbReference type="InterPro" id="IPR036374">
    <property type="entry name" value="OxRdtase_Mopterin-bd_sf"/>
</dbReference>
<name>A0A0L8N1E2_STRVG</name>
<dbReference type="AlphaFoldDB" id="A0A0L8N1E2"/>
<organism evidence="2 3">
    <name type="scientific">Streptomyces virginiae</name>
    <name type="common">Streptomyces cinnamonensis</name>
    <dbReference type="NCBI Taxonomy" id="1961"/>
    <lineage>
        <taxon>Bacteria</taxon>
        <taxon>Bacillati</taxon>
        <taxon>Actinomycetota</taxon>
        <taxon>Actinomycetes</taxon>
        <taxon>Kitasatosporales</taxon>
        <taxon>Streptomycetaceae</taxon>
        <taxon>Streptomyces</taxon>
    </lineage>
</organism>
<evidence type="ECO:0000313" key="2">
    <source>
        <dbReference type="EMBL" id="KOG56350.1"/>
    </source>
</evidence>
<dbReference type="InterPro" id="IPR000572">
    <property type="entry name" value="OxRdtase_Mopterin-bd_dom"/>
</dbReference>
<evidence type="ECO:0000259" key="1">
    <source>
        <dbReference type="Pfam" id="PF00174"/>
    </source>
</evidence>
<comment type="caution">
    <text evidence="2">The sequence shown here is derived from an EMBL/GenBank/DDBJ whole genome shotgun (WGS) entry which is preliminary data.</text>
</comment>
<dbReference type="Gene3D" id="3.90.420.10">
    <property type="entry name" value="Oxidoreductase, molybdopterin-binding domain"/>
    <property type="match status" value="1"/>
</dbReference>
<accession>A0A0L8N1E2</accession>
<dbReference type="Proteomes" id="UP000037084">
    <property type="component" value="Unassembled WGS sequence"/>
</dbReference>
<evidence type="ECO:0000313" key="3">
    <source>
        <dbReference type="Proteomes" id="UP000037084"/>
    </source>
</evidence>
<proteinExistence type="predicted"/>
<dbReference type="SUPFAM" id="SSF56524">
    <property type="entry name" value="Oxidoreductase molybdopterin-binding domain"/>
    <property type="match status" value="1"/>
</dbReference>
<dbReference type="EMBL" id="LGUV01000056">
    <property type="protein sequence ID" value="KOG56350.1"/>
    <property type="molecule type" value="Genomic_DNA"/>
</dbReference>
<feature type="non-terminal residue" evidence="2">
    <location>
        <position position="65"/>
    </location>
</feature>
<gene>
    <name evidence="2" type="ORF">ADK75_08190</name>
</gene>
<dbReference type="Pfam" id="PF00174">
    <property type="entry name" value="Oxidored_molyb"/>
    <property type="match status" value="1"/>
</dbReference>
<protein>
    <recommendedName>
        <fullName evidence="1">Oxidoreductase molybdopterin-binding domain-containing protein</fullName>
    </recommendedName>
</protein>
<feature type="domain" description="Oxidoreductase molybdopterin-binding" evidence="1">
    <location>
        <begin position="22"/>
        <end position="65"/>
    </location>
</feature>
<reference evidence="3" key="1">
    <citation type="submission" date="2015-07" db="EMBL/GenBank/DDBJ databases">
        <authorList>
            <consortium name="Consortium for Microbial Forensics and Genomics (microFORGE)"/>
            <person name="Knight B.M."/>
            <person name="Roberts D.P."/>
            <person name="Lin D."/>
            <person name="Hari K."/>
            <person name="Fletcher J."/>
            <person name="Melcher U."/>
            <person name="Blagden T."/>
            <person name="Winegar R.A."/>
        </authorList>
    </citation>
    <scope>NUCLEOTIDE SEQUENCE [LARGE SCALE GENOMIC DNA]</scope>
    <source>
        <strain evidence="3">NRRL B-1447</strain>
    </source>
</reference>
<sequence>MAGISSFTTPNKDFYRVDTALVVPKVDADTWRLRIRGKGVTRPRTYTFRELLERPLIERDITLTC</sequence>